<organism evidence="2 3">
    <name type="scientific">Salix koriyanagi</name>
    <dbReference type="NCBI Taxonomy" id="2511006"/>
    <lineage>
        <taxon>Eukaryota</taxon>
        <taxon>Viridiplantae</taxon>
        <taxon>Streptophyta</taxon>
        <taxon>Embryophyta</taxon>
        <taxon>Tracheophyta</taxon>
        <taxon>Spermatophyta</taxon>
        <taxon>Magnoliopsida</taxon>
        <taxon>eudicotyledons</taxon>
        <taxon>Gunneridae</taxon>
        <taxon>Pentapetalae</taxon>
        <taxon>rosids</taxon>
        <taxon>fabids</taxon>
        <taxon>Malpighiales</taxon>
        <taxon>Salicaceae</taxon>
        <taxon>Saliceae</taxon>
        <taxon>Salix</taxon>
    </lineage>
</organism>
<accession>A0A9Q0VFZ0</accession>
<dbReference type="EMBL" id="JAPFFM010000009">
    <property type="protein sequence ID" value="KAJ6747902.1"/>
    <property type="molecule type" value="Genomic_DNA"/>
</dbReference>
<feature type="transmembrane region" description="Helical" evidence="1">
    <location>
        <begin position="68"/>
        <end position="91"/>
    </location>
</feature>
<sequence length="115" mass="13090">MSHLYLLVVLIYIDGHVLVSDLSFHSIAVFASFIKYQSKLEECQINFQLFITCAIQGSSASCLKSNSYVWAAVCSLFLIFTCICFLLDHYVNNYVCCCFGPSLIVDDYDDDDIQW</sequence>
<evidence type="ECO:0000313" key="3">
    <source>
        <dbReference type="Proteomes" id="UP001151752"/>
    </source>
</evidence>
<dbReference type="Proteomes" id="UP001151752">
    <property type="component" value="Chromosome 6"/>
</dbReference>
<keyword evidence="1" id="KW-0812">Transmembrane</keyword>
<gene>
    <name evidence="2" type="ORF">OIU74_030210</name>
</gene>
<proteinExistence type="predicted"/>
<protein>
    <submittedName>
        <fullName evidence="2">Uncharacterized protein</fullName>
    </submittedName>
</protein>
<keyword evidence="1" id="KW-0472">Membrane</keyword>
<dbReference type="AlphaFoldDB" id="A0A9Q0VFZ0"/>
<evidence type="ECO:0000313" key="2">
    <source>
        <dbReference type="EMBL" id="KAJ6747902.1"/>
    </source>
</evidence>
<evidence type="ECO:0000256" key="1">
    <source>
        <dbReference type="SAM" id="Phobius"/>
    </source>
</evidence>
<comment type="caution">
    <text evidence="2">The sequence shown here is derived from an EMBL/GenBank/DDBJ whole genome shotgun (WGS) entry which is preliminary data.</text>
</comment>
<reference evidence="2" key="1">
    <citation type="submission" date="2022-11" db="EMBL/GenBank/DDBJ databases">
        <authorList>
            <person name="Hyden B.L."/>
            <person name="Feng K."/>
            <person name="Yates T."/>
            <person name="Jawdy S."/>
            <person name="Smart L.B."/>
            <person name="Muchero W."/>
        </authorList>
    </citation>
    <scope>NUCLEOTIDE SEQUENCE</scope>
    <source>
        <tissue evidence="2">Shoot tip</tissue>
    </source>
</reference>
<feature type="transmembrane region" description="Helical" evidence="1">
    <location>
        <begin position="6"/>
        <end position="31"/>
    </location>
</feature>
<keyword evidence="1" id="KW-1133">Transmembrane helix</keyword>
<keyword evidence="3" id="KW-1185">Reference proteome</keyword>
<reference evidence="2" key="2">
    <citation type="journal article" date="2023" name="Int. J. Mol. Sci.">
        <title>De Novo Assembly and Annotation of 11 Diverse Shrub Willow (Salix) Genomes Reveals Novel Gene Organization in Sex-Linked Regions.</title>
        <authorList>
            <person name="Hyden B."/>
            <person name="Feng K."/>
            <person name="Yates T.B."/>
            <person name="Jawdy S."/>
            <person name="Cereghino C."/>
            <person name="Smart L.B."/>
            <person name="Muchero W."/>
        </authorList>
    </citation>
    <scope>NUCLEOTIDE SEQUENCE</scope>
    <source>
        <tissue evidence="2">Shoot tip</tissue>
    </source>
</reference>
<name>A0A9Q0VFZ0_9ROSI</name>